<evidence type="ECO:0000259" key="8">
    <source>
        <dbReference type="Pfam" id="PF06814"/>
    </source>
</evidence>
<evidence type="ECO:0000256" key="2">
    <source>
        <dbReference type="ARBA" id="ARBA00022692"/>
    </source>
</evidence>
<evidence type="ECO:0000256" key="4">
    <source>
        <dbReference type="ARBA" id="ARBA00022989"/>
    </source>
</evidence>
<protein>
    <recommendedName>
        <fullName evidence="8">GOST seven transmembrane domain-containing protein</fullName>
    </recommendedName>
</protein>
<keyword evidence="10" id="KW-1185">Reference proteome</keyword>
<comment type="caution">
    <text evidence="9">The sequence shown here is derived from an EMBL/GenBank/DDBJ whole genome shotgun (WGS) entry which is preliminary data.</text>
</comment>
<evidence type="ECO:0000256" key="5">
    <source>
        <dbReference type="ARBA" id="ARBA00023136"/>
    </source>
</evidence>
<comment type="subcellular location">
    <subcellularLocation>
        <location evidence="1">Membrane</location>
        <topology evidence="1">Multi-pass membrane protein</topology>
    </subcellularLocation>
</comment>
<feature type="transmembrane region" description="Helical" evidence="7">
    <location>
        <begin position="275"/>
        <end position="296"/>
    </location>
</feature>
<name>A0AAW1RZJ0_9CHLO</name>
<dbReference type="Proteomes" id="UP001438707">
    <property type="component" value="Unassembled WGS sequence"/>
</dbReference>
<keyword evidence="3" id="KW-0732">Signal</keyword>
<feature type="transmembrane region" description="Helical" evidence="7">
    <location>
        <begin position="156"/>
        <end position="180"/>
    </location>
</feature>
<feature type="transmembrane region" description="Helical" evidence="7">
    <location>
        <begin position="112"/>
        <end position="133"/>
    </location>
</feature>
<feature type="transmembrane region" description="Helical" evidence="7">
    <location>
        <begin position="36"/>
        <end position="53"/>
    </location>
</feature>
<keyword evidence="4 7" id="KW-1133">Transmembrane helix</keyword>
<feature type="domain" description="GOST seven transmembrane" evidence="8">
    <location>
        <begin position="32"/>
        <end position="131"/>
    </location>
</feature>
<organism evidence="9 10">
    <name type="scientific">Apatococcus lobatus</name>
    <dbReference type="NCBI Taxonomy" id="904363"/>
    <lineage>
        <taxon>Eukaryota</taxon>
        <taxon>Viridiplantae</taxon>
        <taxon>Chlorophyta</taxon>
        <taxon>core chlorophytes</taxon>
        <taxon>Trebouxiophyceae</taxon>
        <taxon>Chlorellales</taxon>
        <taxon>Chlorellaceae</taxon>
        <taxon>Apatococcus</taxon>
    </lineage>
</organism>
<dbReference type="Pfam" id="PF06814">
    <property type="entry name" value="GOST_TM"/>
    <property type="match status" value="1"/>
</dbReference>
<proteinExistence type="predicted"/>
<evidence type="ECO:0000256" key="7">
    <source>
        <dbReference type="SAM" id="Phobius"/>
    </source>
</evidence>
<keyword evidence="5 7" id="KW-0472">Membrane</keyword>
<evidence type="ECO:0000313" key="9">
    <source>
        <dbReference type="EMBL" id="KAK9839176.1"/>
    </source>
</evidence>
<evidence type="ECO:0000256" key="1">
    <source>
        <dbReference type="ARBA" id="ARBA00004141"/>
    </source>
</evidence>
<evidence type="ECO:0000313" key="10">
    <source>
        <dbReference type="Proteomes" id="UP001438707"/>
    </source>
</evidence>
<dbReference type="InterPro" id="IPR053937">
    <property type="entry name" value="GOST_TM"/>
</dbReference>
<keyword evidence="2 7" id="KW-0812">Transmembrane</keyword>
<evidence type="ECO:0000256" key="3">
    <source>
        <dbReference type="ARBA" id="ARBA00022729"/>
    </source>
</evidence>
<accession>A0AAW1RZJ0</accession>
<dbReference type="EMBL" id="JALJOS010000005">
    <property type="protein sequence ID" value="KAK9839176.1"/>
    <property type="molecule type" value="Genomic_DNA"/>
</dbReference>
<feature type="transmembrane region" description="Helical" evidence="7">
    <location>
        <begin position="308"/>
        <end position="332"/>
    </location>
</feature>
<feature type="transmembrane region" description="Helical" evidence="7">
    <location>
        <begin position="73"/>
        <end position="100"/>
    </location>
</feature>
<feature type="region of interest" description="Disordered" evidence="6">
    <location>
        <begin position="361"/>
        <end position="457"/>
    </location>
</feature>
<dbReference type="PANTHER" id="PTHR21229">
    <property type="entry name" value="LUNG SEVEN TRANSMEMBRANE RECEPTOR"/>
    <property type="match status" value="1"/>
</dbReference>
<dbReference type="GO" id="GO:0005794">
    <property type="term" value="C:Golgi apparatus"/>
    <property type="evidence" value="ECO:0007669"/>
    <property type="project" value="TreeGrafter"/>
</dbReference>
<dbReference type="AlphaFoldDB" id="A0AAW1RZJ0"/>
<dbReference type="InterPro" id="IPR009637">
    <property type="entry name" value="GPR107/GPR108-like"/>
</dbReference>
<evidence type="ECO:0000256" key="6">
    <source>
        <dbReference type="SAM" id="MobiDB-lite"/>
    </source>
</evidence>
<dbReference type="GO" id="GO:0016020">
    <property type="term" value="C:membrane"/>
    <property type="evidence" value="ECO:0007669"/>
    <property type="project" value="UniProtKB-SubCell"/>
</dbReference>
<sequence>MVVSAHVRSCHDVQSNSGAFLDGILHRSVRRRGWQLHWTIIAAIFFYVLQDILLTTVSFEDINSTSSVADKVFYAFIFFTDFADSLFIGLLLLIAGGFGVTRDSFGPYFKKIVFIPLVYFFTSLVVDTVIYAVNGRRAFKLDADVGDVTVDSLEDWQIAVLFICQLASLAVLLLSWVYVFDLLSREREVLDGLQEGITGVAPAVDLEGGRRSSTRQANGEAAGHAVNVPDEVLLQANDSHQVANYANMSGNDTDEPKTVVERIDHRSKVQLMKHFIWGVTAYVLATAAVIVVPLFVAPGDPQSAPDSVIAFAILIGQDCVLWLFLAVLCFIFRPRADNPYLMLDDDNEANTVTGLDDAVETGGSMEMVQNRPSFPVASERRSRSPTKGRSGPAADAGPRGSGGTPTSIDHNFTLGNEEDELESAASPVQMARTASKPGSSPKAGAAPRPKPVKERKD</sequence>
<gene>
    <name evidence="9" type="ORF">WJX74_010982</name>
</gene>
<feature type="compositionally biased region" description="Polar residues" evidence="6">
    <location>
        <begin position="404"/>
        <end position="414"/>
    </location>
</feature>
<reference evidence="9 10" key="1">
    <citation type="journal article" date="2024" name="Nat. Commun.">
        <title>Phylogenomics reveals the evolutionary origins of lichenization in chlorophyte algae.</title>
        <authorList>
            <person name="Puginier C."/>
            <person name="Libourel C."/>
            <person name="Otte J."/>
            <person name="Skaloud P."/>
            <person name="Haon M."/>
            <person name="Grisel S."/>
            <person name="Petersen M."/>
            <person name="Berrin J.G."/>
            <person name="Delaux P.M."/>
            <person name="Dal Grande F."/>
            <person name="Keller J."/>
        </authorList>
    </citation>
    <scope>NUCLEOTIDE SEQUENCE [LARGE SCALE GENOMIC DNA]</scope>
    <source>
        <strain evidence="9 10">SAG 2145</strain>
    </source>
</reference>